<evidence type="ECO:0000259" key="6">
    <source>
        <dbReference type="Pfam" id="PF13490"/>
    </source>
</evidence>
<gene>
    <name evidence="8" type="ordered locus">Thexy_1600</name>
</gene>
<feature type="region of interest" description="Disordered" evidence="4">
    <location>
        <begin position="131"/>
        <end position="158"/>
    </location>
</feature>
<reference evidence="8" key="1">
    <citation type="submission" date="2011-05" db="EMBL/GenBank/DDBJ databases">
        <title>Complete sequence of Thermoanaerobacterium xylanolyticum LX-11.</title>
        <authorList>
            <consortium name="US DOE Joint Genome Institute"/>
            <person name="Lucas S."/>
            <person name="Han J."/>
            <person name="Lapidus A."/>
            <person name="Cheng J.-F."/>
            <person name="Goodwin L."/>
            <person name="Pitluck S."/>
            <person name="Peters L."/>
            <person name="Mikhailova N."/>
            <person name="Lu M."/>
            <person name="Han C."/>
            <person name="Tapia R."/>
            <person name="Land M."/>
            <person name="Hauser L."/>
            <person name="Kyrpides N."/>
            <person name="Ivanova N."/>
            <person name="Pagani I."/>
            <person name="Hemme C."/>
            <person name="Woyke T."/>
        </authorList>
    </citation>
    <scope>NUCLEOTIDE SEQUENCE</scope>
    <source>
        <strain evidence="8">LX-11</strain>
    </source>
</reference>
<keyword evidence="5" id="KW-0812">Transmembrane</keyword>
<feature type="transmembrane region" description="Helical" evidence="5">
    <location>
        <begin position="350"/>
        <end position="372"/>
    </location>
</feature>
<evidence type="ECO:0000256" key="4">
    <source>
        <dbReference type="SAM" id="MobiDB-lite"/>
    </source>
</evidence>
<name>F6BHN2_THEXL</name>
<evidence type="ECO:0000256" key="5">
    <source>
        <dbReference type="SAM" id="Phobius"/>
    </source>
</evidence>
<dbReference type="InterPro" id="IPR041916">
    <property type="entry name" value="Anti_sigma_zinc_sf"/>
</dbReference>
<feature type="compositionally biased region" description="Polar residues" evidence="4">
    <location>
        <begin position="141"/>
        <end position="155"/>
    </location>
</feature>
<feature type="coiled-coil region" evidence="3">
    <location>
        <begin position="255"/>
        <end position="298"/>
    </location>
</feature>
<keyword evidence="5" id="KW-0472">Membrane</keyword>
<dbReference type="Pfam" id="PF13490">
    <property type="entry name" value="zf-HC2"/>
    <property type="match status" value="1"/>
</dbReference>
<feature type="domain" description="DUF4349" evidence="7">
    <location>
        <begin position="162"/>
        <end position="372"/>
    </location>
</feature>
<evidence type="ECO:0000256" key="3">
    <source>
        <dbReference type="SAM" id="Coils"/>
    </source>
</evidence>
<sequence>MECYAVRRLLNLYIDEELDRKSMDDVRTHLDSCEECKLEYNELLYTKRLLENMPPLELPDNFGEMLHIKLIEEKKNNRRKLIKRMFAIAAAVIASIFVLSFGFDFLMNNIKLSSQPPLSVKSAANYSSEASTGGKEAAPNLKNSVYSSSNQTNRGLDSGYERKITKDAAISIEMNSVDEGYNKILNISKQYNGYIESTSENTSESGQKTVNIVLKIPADDFEYAISNIKSLGHVKMIRINSSDITEQYYDVQARIKNLEIQEESLQNLMKKASNISDILQIEDKLNDVQTQIDSYKSQIKLWDSMTNMSTINLTFLSVVPQSAIGKIFDGSFFKDVLNAGAKSFNVFFEFIKYVIVMIIYLLPFAILIYLAYKGYRLFKK</sequence>
<keyword evidence="5" id="KW-1133">Transmembrane helix</keyword>
<dbReference type="AlphaFoldDB" id="F6BHN2"/>
<evidence type="ECO:0000256" key="1">
    <source>
        <dbReference type="ARBA" id="ARBA00024353"/>
    </source>
</evidence>
<evidence type="ECO:0000313" key="9">
    <source>
        <dbReference type="Proteomes" id="UP000007239"/>
    </source>
</evidence>
<dbReference type="Proteomes" id="UP000007239">
    <property type="component" value="Chromosome"/>
</dbReference>
<feature type="transmembrane region" description="Helical" evidence="5">
    <location>
        <begin position="85"/>
        <end position="107"/>
    </location>
</feature>
<dbReference type="KEGG" id="txy:Thexy_1600"/>
<keyword evidence="3" id="KW-0175">Coiled coil</keyword>
<dbReference type="STRING" id="858215.Thexy_1600"/>
<comment type="similarity">
    <text evidence="1">Belongs to the zinc-associated anti-sigma factor (ZAS) superfamily. Anti-sigma-W factor family.</text>
</comment>
<keyword evidence="9" id="KW-1185">Reference proteome</keyword>
<dbReference type="InterPro" id="IPR025645">
    <property type="entry name" value="DUF4349"/>
</dbReference>
<dbReference type="eggNOG" id="COG5662">
    <property type="taxonomic scope" value="Bacteria"/>
</dbReference>
<accession>F6BHN2</accession>
<evidence type="ECO:0000313" key="8">
    <source>
        <dbReference type="EMBL" id="AEF17631.1"/>
    </source>
</evidence>
<dbReference type="Gene3D" id="1.10.10.1320">
    <property type="entry name" value="Anti-sigma factor, zinc-finger domain"/>
    <property type="match status" value="1"/>
</dbReference>
<organism evidence="8 9">
    <name type="scientific">Thermoanaerobacterium xylanolyticum (strain ATCC 49914 / DSM 7097 / LX-11)</name>
    <dbReference type="NCBI Taxonomy" id="858215"/>
    <lineage>
        <taxon>Bacteria</taxon>
        <taxon>Bacillati</taxon>
        <taxon>Bacillota</taxon>
        <taxon>Clostridia</taxon>
        <taxon>Thermoanaerobacterales</taxon>
        <taxon>Thermoanaerobacteraceae</taxon>
        <taxon>Thermoanaerobacterium</taxon>
    </lineage>
</organism>
<dbReference type="RefSeq" id="WP_013788367.1">
    <property type="nucleotide sequence ID" value="NC_015555.1"/>
</dbReference>
<evidence type="ECO:0000256" key="2">
    <source>
        <dbReference type="ARBA" id="ARBA00024438"/>
    </source>
</evidence>
<dbReference type="EMBL" id="CP002739">
    <property type="protein sequence ID" value="AEF17631.1"/>
    <property type="molecule type" value="Genomic_DNA"/>
</dbReference>
<dbReference type="HOGENOM" id="CLU_046535_2_3_9"/>
<proteinExistence type="inferred from homology"/>
<protein>
    <recommendedName>
        <fullName evidence="2">Anti-sigma-W factor RsiW</fullName>
    </recommendedName>
</protein>
<evidence type="ECO:0000259" key="7">
    <source>
        <dbReference type="Pfam" id="PF14257"/>
    </source>
</evidence>
<feature type="domain" description="Putative zinc-finger" evidence="6">
    <location>
        <begin position="3"/>
        <end position="36"/>
    </location>
</feature>
<dbReference type="InterPro" id="IPR027383">
    <property type="entry name" value="Znf_put"/>
</dbReference>
<dbReference type="Pfam" id="PF14257">
    <property type="entry name" value="DUF4349"/>
    <property type="match status" value="1"/>
</dbReference>